<evidence type="ECO:0000256" key="3">
    <source>
        <dbReference type="ARBA" id="ARBA00007171"/>
    </source>
</evidence>
<feature type="transmembrane region" description="Helical" evidence="7">
    <location>
        <begin position="12"/>
        <end position="30"/>
    </location>
</feature>
<feature type="domain" description="PASTA" evidence="8">
    <location>
        <begin position="586"/>
        <end position="644"/>
    </location>
</feature>
<evidence type="ECO:0000256" key="5">
    <source>
        <dbReference type="ARBA" id="ARBA00023136"/>
    </source>
</evidence>
<organism evidence="9 10">
    <name type="scientific">Bacillus proteolyticus</name>
    <dbReference type="NCBI Taxonomy" id="2026192"/>
    <lineage>
        <taxon>Bacteria</taxon>
        <taxon>Bacillati</taxon>
        <taxon>Bacillota</taxon>
        <taxon>Bacilli</taxon>
        <taxon>Bacillales</taxon>
        <taxon>Bacillaceae</taxon>
        <taxon>Bacillus</taxon>
        <taxon>Bacillus cereus group</taxon>
    </lineage>
</organism>
<accession>A0AA44R5X7</accession>
<dbReference type="RefSeq" id="WP_071747181.1">
    <property type="nucleotide sequence ID" value="NZ_MACH01000128.1"/>
</dbReference>
<dbReference type="GO" id="GO:0008658">
    <property type="term" value="F:penicillin binding"/>
    <property type="evidence" value="ECO:0007669"/>
    <property type="project" value="InterPro"/>
</dbReference>
<comment type="pathway">
    <text evidence="2">Cell wall biogenesis; peptidoglycan biosynthesis.</text>
</comment>
<reference evidence="9 10" key="1">
    <citation type="submission" date="2016-06" db="EMBL/GenBank/DDBJ databases">
        <title>First insights into the genetic diversity and population structure of in the Bacillus cereus group bacteria from diverse marine environments.</title>
        <authorList>
            <person name="Liu Y."/>
            <person name="Lai Q."/>
            <person name="Shao Z."/>
        </authorList>
    </citation>
    <scope>NUCLEOTIDE SEQUENCE [LARGE SCALE GENOMIC DNA]</scope>
    <source>
        <strain evidence="9 10">TD42</strain>
    </source>
</reference>
<dbReference type="GO" id="GO:0005886">
    <property type="term" value="C:plasma membrane"/>
    <property type="evidence" value="ECO:0007669"/>
    <property type="project" value="TreeGrafter"/>
</dbReference>
<evidence type="ECO:0000313" key="9">
    <source>
        <dbReference type="EMBL" id="OJE39674.1"/>
    </source>
</evidence>
<dbReference type="PROSITE" id="PS51178">
    <property type="entry name" value="PASTA"/>
    <property type="match status" value="2"/>
</dbReference>
<dbReference type="InterPro" id="IPR005543">
    <property type="entry name" value="PASTA_dom"/>
</dbReference>
<dbReference type="Pfam" id="PF03717">
    <property type="entry name" value="PBP_dimer"/>
    <property type="match status" value="1"/>
</dbReference>
<evidence type="ECO:0000313" key="10">
    <source>
        <dbReference type="Proteomes" id="UP000183185"/>
    </source>
</evidence>
<dbReference type="GO" id="GO:0009002">
    <property type="term" value="F:serine-type D-Ala-D-Ala carboxypeptidase activity"/>
    <property type="evidence" value="ECO:0007669"/>
    <property type="project" value="UniProtKB-EC"/>
</dbReference>
<evidence type="ECO:0000256" key="7">
    <source>
        <dbReference type="SAM" id="Phobius"/>
    </source>
</evidence>
<evidence type="ECO:0000259" key="8">
    <source>
        <dbReference type="PROSITE" id="PS51178"/>
    </source>
</evidence>
<dbReference type="Gene3D" id="3.90.1310.10">
    <property type="entry name" value="Penicillin-binding protein 2a (Domain 2)"/>
    <property type="match status" value="1"/>
</dbReference>
<dbReference type="FunFam" id="3.40.710.10:FF:000026">
    <property type="entry name" value="Penicillin-binding protein 1"/>
    <property type="match status" value="1"/>
</dbReference>
<evidence type="ECO:0000256" key="2">
    <source>
        <dbReference type="ARBA" id="ARBA00004752"/>
    </source>
</evidence>
<dbReference type="CDD" id="cd06575">
    <property type="entry name" value="PASTA_Pbp2x-like_2"/>
    <property type="match status" value="1"/>
</dbReference>
<name>A0AA44R5X7_9BACI</name>
<dbReference type="SMART" id="SM00740">
    <property type="entry name" value="PASTA"/>
    <property type="match status" value="2"/>
</dbReference>
<evidence type="ECO:0000256" key="1">
    <source>
        <dbReference type="ARBA" id="ARBA00004370"/>
    </source>
</evidence>
<dbReference type="GO" id="GO:0071555">
    <property type="term" value="P:cell wall organization"/>
    <property type="evidence" value="ECO:0007669"/>
    <property type="project" value="TreeGrafter"/>
</dbReference>
<evidence type="ECO:0000256" key="6">
    <source>
        <dbReference type="ARBA" id="ARBA00034000"/>
    </source>
</evidence>
<dbReference type="Gene3D" id="3.40.710.10">
    <property type="entry name" value="DD-peptidase/beta-lactamase superfamily"/>
    <property type="match status" value="1"/>
</dbReference>
<feature type="domain" description="PASTA" evidence="8">
    <location>
        <begin position="645"/>
        <end position="703"/>
    </location>
</feature>
<dbReference type="PANTHER" id="PTHR30627">
    <property type="entry name" value="PEPTIDOGLYCAN D,D-TRANSPEPTIDASE"/>
    <property type="match status" value="1"/>
</dbReference>
<keyword evidence="5 7" id="KW-0472">Membrane</keyword>
<dbReference type="SUPFAM" id="SSF56519">
    <property type="entry name" value="Penicillin binding protein dimerisation domain"/>
    <property type="match status" value="1"/>
</dbReference>
<gene>
    <name evidence="9" type="ORF">BAQ49_12960</name>
</gene>
<comment type="subcellular location">
    <subcellularLocation>
        <location evidence="1">Membrane</location>
    </subcellularLocation>
</comment>
<dbReference type="Proteomes" id="UP000183185">
    <property type="component" value="Unassembled WGS sequence"/>
</dbReference>
<dbReference type="EC" id="3.4.16.4" evidence="4"/>
<proteinExistence type="inferred from homology"/>
<dbReference type="InterPro" id="IPR005311">
    <property type="entry name" value="PBP_dimer"/>
</dbReference>
<dbReference type="Pfam" id="PF00905">
    <property type="entry name" value="Transpeptidase"/>
    <property type="match status" value="1"/>
</dbReference>
<keyword evidence="7" id="KW-1133">Transmembrane helix</keyword>
<comment type="caution">
    <text evidence="9">The sequence shown here is derived from an EMBL/GenBank/DDBJ whole genome shotgun (WGS) entry which is preliminary data.</text>
</comment>
<evidence type="ECO:0000256" key="4">
    <source>
        <dbReference type="ARBA" id="ARBA00012448"/>
    </source>
</evidence>
<dbReference type="InterPro" id="IPR012338">
    <property type="entry name" value="Beta-lactam/transpept-like"/>
</dbReference>
<dbReference type="InterPro" id="IPR001460">
    <property type="entry name" value="PCN-bd_Tpept"/>
</dbReference>
<dbReference type="SUPFAM" id="SSF56601">
    <property type="entry name" value="beta-lactamase/transpeptidase-like"/>
    <property type="match status" value="1"/>
</dbReference>
<dbReference type="PANTHER" id="PTHR30627:SF26">
    <property type="entry name" value="PENICILLIN-BINDING PROTEIN 2B"/>
    <property type="match status" value="1"/>
</dbReference>
<keyword evidence="7" id="KW-0812">Transmembrane</keyword>
<dbReference type="InterPro" id="IPR050515">
    <property type="entry name" value="Beta-lactam/transpept"/>
</dbReference>
<protein>
    <recommendedName>
        <fullName evidence="4">serine-type D-Ala-D-Ala carboxypeptidase</fullName>
        <ecNumber evidence="4">3.4.16.4</ecNumber>
    </recommendedName>
</protein>
<comment type="similarity">
    <text evidence="3">Belongs to the transpeptidase family.</text>
</comment>
<dbReference type="SUPFAM" id="SSF54184">
    <property type="entry name" value="Penicillin-binding protein 2x (pbp-2x), c-terminal domain"/>
    <property type="match status" value="2"/>
</dbReference>
<comment type="catalytic activity">
    <reaction evidence="6">
        <text>Preferential cleavage: (Ac)2-L-Lys-D-Ala-|-D-Ala. Also transpeptidation of peptidyl-alanyl moieties that are N-acyl substituents of D-alanine.</text>
        <dbReference type="EC" id="3.4.16.4"/>
    </reaction>
</comment>
<dbReference type="AlphaFoldDB" id="A0AA44R5X7"/>
<dbReference type="Pfam" id="PF03793">
    <property type="entry name" value="PASTA"/>
    <property type="match status" value="2"/>
</dbReference>
<dbReference type="EMBL" id="MACH01000128">
    <property type="protein sequence ID" value="OJE39674.1"/>
    <property type="molecule type" value="Genomic_DNA"/>
</dbReference>
<sequence length="721" mass="79817">MQKFQTNKAVGYFMILFLALFLILLLRFFYIQAVGVIQGADLNELANQQHNQKGILVANRGIIYDQNGEVLVQDAASYRIVVNLKGENKLNNKEETAQRLSDALIVNKDDILKYFRDDRTQVEIGKIGRNLSKETKEQIKNLKIPGVSFITEKTRVYPNEDFASYVLGFAKPDDKGDVEGKFGLEKSLDKYLHASNGSISYTGSKKGISIVDEAKKINPPKNGNNVYLTLDKQIQSFLEEAMETAAQHYKPSMLVGVIADPKTGKILAMSSKPSYNPNKGNIEYYLNDPIANAFEPGSTMKIFTLASAINEGVYNGQEHYQSGKYAVGSTEIKDHNSGYGWGSITFDEGVERSSNVAFAILEDQILKPSNFKKYINKFGFDQKTGIDLPGESKNQIVLDTKIQQVTTAFGQGSTVTPIQLIQASTAIANNGKMMKPYIIDRIVDPINDETVVKNEPKEIGTPVTKETAAKVRELLERVVTSPKGTGTMYKIDEYPIGGKTGTAQIPNPENGLYMEGKENYIFSFLGMAPVDNPQLVVYLAVKQPKLKENEYGAQPLAEIFKPVVKNSLGYLKVKPSTEKEVKGLAKQSEIKIANLIGQPMDSAERTIEKEKLHPIVLGEGNVIKQYPNQGDVVNDASGSRIFLVGNNIKMPNIIGWSMRDVMYLSKVLQLNLKTKGSGYVINQSIEQGQDLKEGATIEVTLEPPLEPLIEAETPPTDKKKN</sequence>
<dbReference type="InterPro" id="IPR036138">
    <property type="entry name" value="PBP_dimer_sf"/>
</dbReference>